<reference evidence="1" key="1">
    <citation type="submission" date="2023-08" db="EMBL/GenBank/DDBJ databases">
        <title>Reference Genome Resource for the Citrus Pathogen Phytophthora citrophthora.</title>
        <authorList>
            <person name="Moller H."/>
            <person name="Coetzee B."/>
            <person name="Rose L.J."/>
            <person name="Van Niekerk J.M."/>
        </authorList>
    </citation>
    <scope>NUCLEOTIDE SEQUENCE</scope>
    <source>
        <strain evidence="1">STE-U-9442</strain>
    </source>
</reference>
<dbReference type="AlphaFoldDB" id="A0AAD9G1Z9"/>
<keyword evidence="2" id="KW-1185">Reference proteome</keyword>
<sequence>MASLTFNALVRRRSFALCLERRCASLSAAGRMVGEACEAVVSMLHLAACTVAESSPSPGSSSPSKSSDSELEALTFSTIGSHGCDAQVFILSRVLTAAADQRDADT</sequence>
<evidence type="ECO:0000313" key="2">
    <source>
        <dbReference type="Proteomes" id="UP001259832"/>
    </source>
</evidence>
<name>A0AAD9G1Z9_9STRA</name>
<evidence type="ECO:0000313" key="1">
    <source>
        <dbReference type="EMBL" id="KAK1930190.1"/>
    </source>
</evidence>
<organism evidence="1 2">
    <name type="scientific">Phytophthora citrophthora</name>
    <dbReference type="NCBI Taxonomy" id="4793"/>
    <lineage>
        <taxon>Eukaryota</taxon>
        <taxon>Sar</taxon>
        <taxon>Stramenopiles</taxon>
        <taxon>Oomycota</taxon>
        <taxon>Peronosporomycetes</taxon>
        <taxon>Peronosporales</taxon>
        <taxon>Peronosporaceae</taxon>
        <taxon>Phytophthora</taxon>
    </lineage>
</organism>
<gene>
    <name evidence="1" type="ORF">P3T76_014423</name>
</gene>
<protein>
    <submittedName>
        <fullName evidence="1">Uncharacterized protein</fullName>
    </submittedName>
</protein>
<dbReference type="Proteomes" id="UP001259832">
    <property type="component" value="Unassembled WGS sequence"/>
</dbReference>
<dbReference type="EMBL" id="JASMQC010000041">
    <property type="protein sequence ID" value="KAK1930190.1"/>
    <property type="molecule type" value="Genomic_DNA"/>
</dbReference>
<comment type="caution">
    <text evidence="1">The sequence shown here is derived from an EMBL/GenBank/DDBJ whole genome shotgun (WGS) entry which is preliminary data.</text>
</comment>
<proteinExistence type="predicted"/>
<accession>A0AAD9G1Z9</accession>